<evidence type="ECO:0000256" key="6">
    <source>
        <dbReference type="ARBA" id="ARBA00024937"/>
    </source>
</evidence>
<evidence type="ECO:0000256" key="1">
    <source>
        <dbReference type="ARBA" id="ARBA00021390"/>
    </source>
</evidence>
<gene>
    <name evidence="8" type="ORF">Pfl04_42590</name>
</gene>
<dbReference type="InterPro" id="IPR001034">
    <property type="entry name" value="DeoR_HTH"/>
</dbReference>
<dbReference type="GO" id="GO:0003677">
    <property type="term" value="F:DNA binding"/>
    <property type="evidence" value="ECO:0007669"/>
    <property type="project" value="UniProtKB-KW"/>
</dbReference>
<dbReference type="GO" id="GO:0003700">
    <property type="term" value="F:DNA-binding transcription factor activity"/>
    <property type="evidence" value="ECO:0007669"/>
    <property type="project" value="InterPro"/>
</dbReference>
<dbReference type="Pfam" id="PF00455">
    <property type="entry name" value="DeoRC"/>
    <property type="match status" value="1"/>
</dbReference>
<keyword evidence="3" id="KW-0805">Transcription regulation</keyword>
<dbReference type="EMBL" id="BONU01000039">
    <property type="protein sequence ID" value="GIG75855.1"/>
    <property type="molecule type" value="Genomic_DNA"/>
</dbReference>
<evidence type="ECO:0000259" key="7">
    <source>
        <dbReference type="PROSITE" id="PS51000"/>
    </source>
</evidence>
<dbReference type="Pfam" id="PF08220">
    <property type="entry name" value="HTH_DeoR"/>
    <property type="match status" value="1"/>
</dbReference>
<dbReference type="PANTHER" id="PTHR30363">
    <property type="entry name" value="HTH-TYPE TRANSCRIPTIONAL REGULATOR SRLR-RELATED"/>
    <property type="match status" value="1"/>
</dbReference>
<name>A0A8J3M2Z3_9ACTN</name>
<keyword evidence="9" id="KW-1185">Reference proteome</keyword>
<dbReference type="SMART" id="SM01134">
    <property type="entry name" value="DeoRC"/>
    <property type="match status" value="1"/>
</dbReference>
<evidence type="ECO:0000256" key="2">
    <source>
        <dbReference type="ARBA" id="ARBA00022491"/>
    </source>
</evidence>
<keyword evidence="5" id="KW-0804">Transcription</keyword>
<dbReference type="PANTHER" id="PTHR30363:SF4">
    <property type="entry name" value="GLYCEROL-3-PHOSPHATE REGULON REPRESSOR"/>
    <property type="match status" value="1"/>
</dbReference>
<dbReference type="RefSeq" id="WP_168076950.1">
    <property type="nucleotide sequence ID" value="NZ_BAAAQJ010000002.1"/>
</dbReference>
<feature type="domain" description="HTH deoR-type" evidence="7">
    <location>
        <begin position="3"/>
        <end position="58"/>
    </location>
</feature>
<dbReference type="InterPro" id="IPR014036">
    <property type="entry name" value="DeoR-like_C"/>
</dbReference>
<reference evidence="8" key="1">
    <citation type="submission" date="2021-01" db="EMBL/GenBank/DDBJ databases">
        <title>Whole genome shotgun sequence of Planosporangium flavigriseum NBRC 105377.</title>
        <authorList>
            <person name="Komaki H."/>
            <person name="Tamura T."/>
        </authorList>
    </citation>
    <scope>NUCLEOTIDE SEQUENCE</scope>
    <source>
        <strain evidence="8">NBRC 105377</strain>
    </source>
</reference>
<evidence type="ECO:0000256" key="5">
    <source>
        <dbReference type="ARBA" id="ARBA00023163"/>
    </source>
</evidence>
<dbReference type="InterPro" id="IPR018356">
    <property type="entry name" value="Tscrpt_reg_HTH_DeoR_CS"/>
</dbReference>
<dbReference type="PROSITE" id="PS00894">
    <property type="entry name" value="HTH_DEOR_1"/>
    <property type="match status" value="1"/>
</dbReference>
<dbReference type="Gene3D" id="1.10.10.10">
    <property type="entry name" value="Winged helix-like DNA-binding domain superfamily/Winged helix DNA-binding domain"/>
    <property type="match status" value="1"/>
</dbReference>
<protein>
    <recommendedName>
        <fullName evidence="1">Lactose phosphotransferase system repressor</fullName>
    </recommendedName>
</protein>
<dbReference type="PROSITE" id="PS51000">
    <property type="entry name" value="HTH_DEOR_2"/>
    <property type="match status" value="1"/>
</dbReference>
<sequence length="254" mass="26189">MLPAERHARITDAVRSARVVSTEELAALTGASAETIRRDLMALELQGLLKRVHGGATSALASSSEEAPFQERSSANRDAKAAIGRAAAELVQPGQTVILDVGTSALEVARALPGTFRGTVATCSLLIAAELAGRSGVEVLVSGGRVRSGDLACSNAQTVAFFADLHADIAFLGSGGLDATAGLTDFHLDEIATRRVMLAHSAQSYVLVDSSKFGRVAPHRVCGLDAITGVVTDARPPKSLALHIERAGGVTVTG</sequence>
<dbReference type="SMART" id="SM00420">
    <property type="entry name" value="HTH_DEOR"/>
    <property type="match status" value="1"/>
</dbReference>
<evidence type="ECO:0000313" key="9">
    <source>
        <dbReference type="Proteomes" id="UP000653674"/>
    </source>
</evidence>
<evidence type="ECO:0000256" key="3">
    <source>
        <dbReference type="ARBA" id="ARBA00023015"/>
    </source>
</evidence>
<dbReference type="Gene3D" id="3.40.50.1360">
    <property type="match status" value="1"/>
</dbReference>
<evidence type="ECO:0000313" key="8">
    <source>
        <dbReference type="EMBL" id="GIG75855.1"/>
    </source>
</evidence>
<evidence type="ECO:0000256" key="4">
    <source>
        <dbReference type="ARBA" id="ARBA00023125"/>
    </source>
</evidence>
<organism evidence="8 9">
    <name type="scientific">Planosporangium flavigriseum</name>
    <dbReference type="NCBI Taxonomy" id="373681"/>
    <lineage>
        <taxon>Bacteria</taxon>
        <taxon>Bacillati</taxon>
        <taxon>Actinomycetota</taxon>
        <taxon>Actinomycetes</taxon>
        <taxon>Micromonosporales</taxon>
        <taxon>Micromonosporaceae</taxon>
        <taxon>Planosporangium</taxon>
    </lineage>
</organism>
<proteinExistence type="predicted"/>
<dbReference type="InterPro" id="IPR036388">
    <property type="entry name" value="WH-like_DNA-bd_sf"/>
</dbReference>
<dbReference type="InterPro" id="IPR037171">
    <property type="entry name" value="NagB/RpiA_transferase-like"/>
</dbReference>
<dbReference type="SUPFAM" id="SSF46785">
    <property type="entry name" value="Winged helix' DNA-binding domain"/>
    <property type="match status" value="1"/>
</dbReference>
<comment type="caution">
    <text evidence="8">The sequence shown here is derived from an EMBL/GenBank/DDBJ whole genome shotgun (WGS) entry which is preliminary data.</text>
</comment>
<dbReference type="PRINTS" id="PR00037">
    <property type="entry name" value="HTHLACR"/>
</dbReference>
<dbReference type="AlphaFoldDB" id="A0A8J3M2Z3"/>
<dbReference type="Proteomes" id="UP000653674">
    <property type="component" value="Unassembled WGS sequence"/>
</dbReference>
<keyword evidence="4" id="KW-0238">DNA-binding</keyword>
<comment type="function">
    <text evidence="6">Repressor of the lactose catabolism operon. Galactose-6-phosphate is the inducer.</text>
</comment>
<dbReference type="InterPro" id="IPR036390">
    <property type="entry name" value="WH_DNA-bd_sf"/>
</dbReference>
<accession>A0A8J3M2Z3</accession>
<keyword evidence="2" id="KW-0678">Repressor</keyword>
<dbReference type="SUPFAM" id="SSF100950">
    <property type="entry name" value="NagB/RpiA/CoA transferase-like"/>
    <property type="match status" value="1"/>
</dbReference>
<dbReference type="InterPro" id="IPR050313">
    <property type="entry name" value="Carb_Metab_HTH_regulators"/>
</dbReference>